<sequence>MKKNKQIIRIFLSLFLCYTSIAKTINASNTTSTYTSIPDINFEKALIAKGLDSGIIDHLVLTANISSLKTLNVSNYNISDLTGIQDFVALTNLSCDKNQLTTLDVTKNTALTYLDCSSNLLIALNLNTNTALYSLTCNSNQFTTLDLNTNLKLWYLYCNSNKLTTINLNKNTDLFVLECNLNQLTALDLSLNTDLVRLYCTSNQLVELDLSKNNNLNTLVCDSNQLITVNIKNSHNNAGGTFSFLNNPNLGCIQVDDKSFMDTKYSKSKESYSTYTTDCSSFSAFTYIPDVNFENYLIYKKIESGIADGKILTAKIDKLTSLSITSSPTNPKIDDLTGIQDFISLTYLVCTNNNLTSLDLSKNIALTELNCSQNYIKNLDLSNNSTLSNLDCSYNQIMTLDINKNPLLKYLDCTKNQLTTLDISKNTALNYLGCSYNFLSTLDINSTALKTLNCTTNQLQVLDLSKNVSLTYLGCALNKLTSLDVSKNIALTSIDCSGNQISAMDVSKNIYLTSLGCSSNQITALDLSKNIALTVLVCSTNHLTTLNLKNGNNFKLNTVNILYNPNLSCVQVDEKTYADNNWSNYYNKDITASYQNVCTNLSDKDFKLDYVSIYPNPTKEKLNINNITLNKVTIYDLFGKSIKTFNFDSNALNNEIDLSDLSKGIYLVSIKSNETLIIKKIILE</sequence>
<reference evidence="6 7" key="1">
    <citation type="submission" date="2020-08" db="EMBL/GenBank/DDBJ databases">
        <title>Description of novel Flavobacterium F-392 isolate.</title>
        <authorList>
            <person name="Saticioglu I.B."/>
            <person name="Duman M."/>
            <person name="Altun S."/>
        </authorList>
    </citation>
    <scope>NUCLEOTIDE SEQUENCE [LARGE SCALE GENOMIC DNA]</scope>
    <source>
        <strain evidence="6 7">F-392</strain>
    </source>
</reference>
<protein>
    <submittedName>
        <fullName evidence="6">T9SS type A sorting domain-containing protein</fullName>
    </submittedName>
</protein>
<dbReference type="Proteomes" id="UP000641454">
    <property type="component" value="Unassembled WGS sequence"/>
</dbReference>
<dbReference type="NCBIfam" id="TIGR04183">
    <property type="entry name" value="Por_Secre_tail"/>
    <property type="match status" value="1"/>
</dbReference>
<accession>A0A923N432</accession>
<dbReference type="SUPFAM" id="SSF52058">
    <property type="entry name" value="L domain-like"/>
    <property type="match status" value="2"/>
</dbReference>
<dbReference type="RefSeq" id="WP_187019586.1">
    <property type="nucleotide sequence ID" value="NZ_JACRUK010000034.1"/>
</dbReference>
<evidence type="ECO:0000256" key="1">
    <source>
        <dbReference type="ARBA" id="ARBA00022614"/>
    </source>
</evidence>
<feature type="signal peptide" evidence="4">
    <location>
        <begin position="1"/>
        <end position="27"/>
    </location>
</feature>
<dbReference type="InterPro" id="IPR032675">
    <property type="entry name" value="LRR_dom_sf"/>
</dbReference>
<dbReference type="PANTHER" id="PTHR47566:SF1">
    <property type="entry name" value="PROTEIN NUD1"/>
    <property type="match status" value="1"/>
</dbReference>
<evidence type="ECO:0000256" key="3">
    <source>
        <dbReference type="ARBA" id="ARBA00022737"/>
    </source>
</evidence>
<comment type="caution">
    <text evidence="6">The sequence shown here is derived from an EMBL/GenBank/DDBJ whole genome shotgun (WGS) entry which is preliminary data.</text>
</comment>
<keyword evidence="7" id="KW-1185">Reference proteome</keyword>
<name>A0A923N432_9FLAO</name>
<proteinExistence type="predicted"/>
<dbReference type="PANTHER" id="PTHR47566">
    <property type="match status" value="1"/>
</dbReference>
<dbReference type="Gene3D" id="3.80.10.10">
    <property type="entry name" value="Ribonuclease Inhibitor"/>
    <property type="match status" value="2"/>
</dbReference>
<gene>
    <name evidence="6" type="ORF">H8R25_12600</name>
</gene>
<dbReference type="EMBL" id="JACRUL010000033">
    <property type="protein sequence ID" value="MBC5845273.1"/>
    <property type="molecule type" value="Genomic_DNA"/>
</dbReference>
<feature type="domain" description="Secretion system C-terminal sorting" evidence="5">
    <location>
        <begin position="613"/>
        <end position="682"/>
    </location>
</feature>
<evidence type="ECO:0000313" key="7">
    <source>
        <dbReference type="Proteomes" id="UP000641454"/>
    </source>
</evidence>
<dbReference type="AlphaFoldDB" id="A0A923N432"/>
<dbReference type="Pfam" id="PF18962">
    <property type="entry name" value="Por_Secre_tail"/>
    <property type="match status" value="1"/>
</dbReference>
<evidence type="ECO:0000256" key="2">
    <source>
        <dbReference type="ARBA" id="ARBA00022729"/>
    </source>
</evidence>
<keyword evidence="2 4" id="KW-0732">Signal</keyword>
<organism evidence="6 7">
    <name type="scientific">Flavobacterium muglaense</name>
    <dbReference type="NCBI Taxonomy" id="2764716"/>
    <lineage>
        <taxon>Bacteria</taxon>
        <taxon>Pseudomonadati</taxon>
        <taxon>Bacteroidota</taxon>
        <taxon>Flavobacteriia</taxon>
        <taxon>Flavobacteriales</taxon>
        <taxon>Flavobacteriaceae</taxon>
        <taxon>Flavobacterium</taxon>
    </lineage>
</organism>
<feature type="chain" id="PRO_5037204257" evidence="4">
    <location>
        <begin position="28"/>
        <end position="684"/>
    </location>
</feature>
<dbReference type="InterPro" id="IPR026444">
    <property type="entry name" value="Secre_tail"/>
</dbReference>
<dbReference type="GO" id="GO:0035591">
    <property type="term" value="F:signaling adaptor activity"/>
    <property type="evidence" value="ECO:0007669"/>
    <property type="project" value="TreeGrafter"/>
</dbReference>
<evidence type="ECO:0000313" key="6">
    <source>
        <dbReference type="EMBL" id="MBC5845273.1"/>
    </source>
</evidence>
<evidence type="ECO:0000256" key="4">
    <source>
        <dbReference type="SAM" id="SignalP"/>
    </source>
</evidence>
<dbReference type="InterPro" id="IPR052574">
    <property type="entry name" value="CDIRP"/>
</dbReference>
<keyword evidence="3" id="KW-0677">Repeat</keyword>
<evidence type="ECO:0000259" key="5">
    <source>
        <dbReference type="Pfam" id="PF18962"/>
    </source>
</evidence>
<keyword evidence="1" id="KW-0433">Leucine-rich repeat</keyword>